<keyword evidence="7" id="KW-1185">Reference proteome</keyword>
<organism evidence="6 7">
    <name type="scientific">Marinactinospora thermotolerans DSM 45154</name>
    <dbReference type="NCBI Taxonomy" id="1122192"/>
    <lineage>
        <taxon>Bacteria</taxon>
        <taxon>Bacillati</taxon>
        <taxon>Actinomycetota</taxon>
        <taxon>Actinomycetes</taxon>
        <taxon>Streptosporangiales</taxon>
        <taxon>Nocardiopsidaceae</taxon>
        <taxon>Marinactinospora</taxon>
    </lineage>
</organism>
<evidence type="ECO:0000256" key="3">
    <source>
        <dbReference type="ARBA" id="ARBA00023163"/>
    </source>
</evidence>
<name>A0A1T4K3B4_9ACTN</name>
<protein>
    <submittedName>
        <fullName evidence="6">Transcriptional regulator, IclR family</fullName>
    </submittedName>
</protein>
<dbReference type="PROSITE" id="PS51078">
    <property type="entry name" value="ICLR_ED"/>
    <property type="match status" value="1"/>
</dbReference>
<dbReference type="GO" id="GO:0003677">
    <property type="term" value="F:DNA binding"/>
    <property type="evidence" value="ECO:0007669"/>
    <property type="project" value="UniProtKB-KW"/>
</dbReference>
<evidence type="ECO:0000256" key="2">
    <source>
        <dbReference type="ARBA" id="ARBA00023125"/>
    </source>
</evidence>
<gene>
    <name evidence="6" type="ORF">SAMN02745673_00141</name>
</gene>
<dbReference type="InterPro" id="IPR005471">
    <property type="entry name" value="Tscrpt_reg_IclR_N"/>
</dbReference>
<proteinExistence type="predicted"/>
<reference evidence="6 7" key="1">
    <citation type="submission" date="2017-02" db="EMBL/GenBank/DDBJ databases">
        <authorList>
            <person name="Peterson S.W."/>
        </authorList>
    </citation>
    <scope>NUCLEOTIDE SEQUENCE [LARGE SCALE GENOMIC DNA]</scope>
    <source>
        <strain evidence="6 7">DSM 45154</strain>
    </source>
</reference>
<dbReference type="GO" id="GO:0003700">
    <property type="term" value="F:DNA-binding transcription factor activity"/>
    <property type="evidence" value="ECO:0007669"/>
    <property type="project" value="TreeGrafter"/>
</dbReference>
<dbReference type="Pfam" id="PF01614">
    <property type="entry name" value="IclR_C"/>
    <property type="match status" value="1"/>
</dbReference>
<evidence type="ECO:0000313" key="6">
    <source>
        <dbReference type="EMBL" id="SJZ36889.1"/>
    </source>
</evidence>
<accession>A0A1T4K3B4</accession>
<dbReference type="Gene3D" id="1.10.10.10">
    <property type="entry name" value="Winged helix-like DNA-binding domain superfamily/Winged helix DNA-binding domain"/>
    <property type="match status" value="1"/>
</dbReference>
<keyword evidence="3" id="KW-0804">Transcription</keyword>
<evidence type="ECO:0000256" key="1">
    <source>
        <dbReference type="ARBA" id="ARBA00023015"/>
    </source>
</evidence>
<dbReference type="PANTHER" id="PTHR30136:SF24">
    <property type="entry name" value="HTH-TYPE TRANSCRIPTIONAL REPRESSOR ALLR"/>
    <property type="match status" value="1"/>
</dbReference>
<feature type="domain" description="IclR-ED" evidence="5">
    <location>
        <begin position="71"/>
        <end position="254"/>
    </location>
</feature>
<dbReference type="CDD" id="cd00090">
    <property type="entry name" value="HTH_ARSR"/>
    <property type="match status" value="1"/>
</dbReference>
<sequence length="264" mass="27892">MGVEQSGNQSVERAISVLNAFLEGRTELRVSDIARLTGIGQSTVSRLLATLESARLIAKDEDSGFFRLGLGHVPLAAAVLNGHPVHREARPVAQRLAGTLGLGANVAVRDDSTLFYLCNFEGELAPKSHVLMGGRNPLHATGLGKCLLLALSPRQRRDLLGADLPAYTVSTVTDHEALDADLERVATRGYATENEELALGRACIAAPIRDGSGEIVAALSVSGPLSAIDLAGREPELARTVIEAADRVALALGYQAHRMAVPPR</sequence>
<dbReference type="AlphaFoldDB" id="A0A1T4K3B4"/>
<evidence type="ECO:0000313" key="7">
    <source>
        <dbReference type="Proteomes" id="UP000190637"/>
    </source>
</evidence>
<dbReference type="Pfam" id="PF09339">
    <property type="entry name" value="HTH_IclR"/>
    <property type="match status" value="1"/>
</dbReference>
<keyword evidence="1" id="KW-0805">Transcription regulation</keyword>
<dbReference type="PANTHER" id="PTHR30136">
    <property type="entry name" value="HELIX-TURN-HELIX TRANSCRIPTIONAL REGULATOR, ICLR FAMILY"/>
    <property type="match status" value="1"/>
</dbReference>
<dbReference type="SMART" id="SM00346">
    <property type="entry name" value="HTH_ICLR"/>
    <property type="match status" value="1"/>
</dbReference>
<evidence type="ECO:0000259" key="4">
    <source>
        <dbReference type="PROSITE" id="PS51077"/>
    </source>
</evidence>
<dbReference type="STRING" id="1122192.SAMN02745673_00141"/>
<evidence type="ECO:0000259" key="5">
    <source>
        <dbReference type="PROSITE" id="PS51078"/>
    </source>
</evidence>
<dbReference type="GO" id="GO:0045892">
    <property type="term" value="P:negative regulation of DNA-templated transcription"/>
    <property type="evidence" value="ECO:0007669"/>
    <property type="project" value="TreeGrafter"/>
</dbReference>
<dbReference type="InterPro" id="IPR014757">
    <property type="entry name" value="Tscrpt_reg_IclR_C"/>
</dbReference>
<dbReference type="Gene3D" id="3.30.450.40">
    <property type="match status" value="1"/>
</dbReference>
<dbReference type="InterPro" id="IPR036388">
    <property type="entry name" value="WH-like_DNA-bd_sf"/>
</dbReference>
<dbReference type="InterPro" id="IPR050707">
    <property type="entry name" value="HTH_MetabolicPath_Reg"/>
</dbReference>
<dbReference type="InterPro" id="IPR011991">
    <property type="entry name" value="ArsR-like_HTH"/>
</dbReference>
<keyword evidence="2" id="KW-0238">DNA-binding</keyword>
<feature type="domain" description="HTH iclR-type" evidence="4">
    <location>
        <begin position="8"/>
        <end position="70"/>
    </location>
</feature>
<dbReference type="PROSITE" id="PS51077">
    <property type="entry name" value="HTH_ICLR"/>
    <property type="match status" value="1"/>
</dbReference>
<dbReference type="Proteomes" id="UP000190637">
    <property type="component" value="Unassembled WGS sequence"/>
</dbReference>
<dbReference type="InterPro" id="IPR036390">
    <property type="entry name" value="WH_DNA-bd_sf"/>
</dbReference>
<dbReference type="InterPro" id="IPR029016">
    <property type="entry name" value="GAF-like_dom_sf"/>
</dbReference>
<dbReference type="SUPFAM" id="SSF46785">
    <property type="entry name" value="Winged helix' DNA-binding domain"/>
    <property type="match status" value="1"/>
</dbReference>
<dbReference type="SUPFAM" id="SSF55781">
    <property type="entry name" value="GAF domain-like"/>
    <property type="match status" value="1"/>
</dbReference>
<dbReference type="EMBL" id="FUWS01000001">
    <property type="protein sequence ID" value="SJZ36889.1"/>
    <property type="molecule type" value="Genomic_DNA"/>
</dbReference>